<gene>
    <name evidence="2" type="ORF">RHSIM_Rhsim12G0010500</name>
</gene>
<name>A0A834G209_RHOSS</name>
<protein>
    <submittedName>
        <fullName evidence="2">Uncharacterized protein</fullName>
    </submittedName>
</protein>
<evidence type="ECO:0000313" key="2">
    <source>
        <dbReference type="EMBL" id="KAF7123338.1"/>
    </source>
</evidence>
<evidence type="ECO:0000256" key="1">
    <source>
        <dbReference type="SAM" id="MobiDB-lite"/>
    </source>
</evidence>
<dbReference type="OrthoDB" id="1813343at2759"/>
<reference evidence="2" key="1">
    <citation type="submission" date="2019-11" db="EMBL/GenBank/DDBJ databases">
        <authorList>
            <person name="Liu Y."/>
            <person name="Hou J."/>
            <person name="Li T.-Q."/>
            <person name="Guan C.-H."/>
            <person name="Wu X."/>
            <person name="Wu H.-Z."/>
            <person name="Ling F."/>
            <person name="Zhang R."/>
            <person name="Shi X.-G."/>
            <person name="Ren J.-P."/>
            <person name="Chen E.-F."/>
            <person name="Sun J.-M."/>
        </authorList>
    </citation>
    <scope>NUCLEOTIDE SEQUENCE</scope>
    <source>
        <strain evidence="2">Adult_tree_wgs_1</strain>
        <tissue evidence="2">Leaves</tissue>
    </source>
</reference>
<dbReference type="Proteomes" id="UP000626092">
    <property type="component" value="Unassembled WGS sequence"/>
</dbReference>
<evidence type="ECO:0000313" key="3">
    <source>
        <dbReference type="Proteomes" id="UP000626092"/>
    </source>
</evidence>
<dbReference type="AlphaFoldDB" id="A0A834G209"/>
<proteinExistence type="predicted"/>
<dbReference type="EMBL" id="WJXA01000012">
    <property type="protein sequence ID" value="KAF7123338.1"/>
    <property type="molecule type" value="Genomic_DNA"/>
</dbReference>
<keyword evidence="3" id="KW-1185">Reference proteome</keyword>
<feature type="region of interest" description="Disordered" evidence="1">
    <location>
        <begin position="113"/>
        <end position="134"/>
    </location>
</feature>
<feature type="compositionally biased region" description="Low complexity" evidence="1">
    <location>
        <begin position="113"/>
        <end position="123"/>
    </location>
</feature>
<sequence>MPIFGAHTPSLKPRSSVVPTTVGGEGVEVPGGAALEEVLRLLERVIYYSSGGQMQSDDIPSPEHMELALPPSVQQVSRKFVDKSFYCISGLSVLVRQKSMVIEGLETRGQRVAAAGRSASAPRGGRGSAMGRDDETLGHTKELGAFVKFLPAMHLADAKSESLAEILLGLDAVRSKTTTSFPGSPLWLQDTTSLTCRRADSGFGDRPIDSHALL</sequence>
<comment type="caution">
    <text evidence="2">The sequence shown here is derived from an EMBL/GenBank/DDBJ whole genome shotgun (WGS) entry which is preliminary data.</text>
</comment>
<accession>A0A834G209</accession>
<organism evidence="2 3">
    <name type="scientific">Rhododendron simsii</name>
    <name type="common">Sims's rhododendron</name>
    <dbReference type="NCBI Taxonomy" id="118357"/>
    <lineage>
        <taxon>Eukaryota</taxon>
        <taxon>Viridiplantae</taxon>
        <taxon>Streptophyta</taxon>
        <taxon>Embryophyta</taxon>
        <taxon>Tracheophyta</taxon>
        <taxon>Spermatophyta</taxon>
        <taxon>Magnoliopsida</taxon>
        <taxon>eudicotyledons</taxon>
        <taxon>Gunneridae</taxon>
        <taxon>Pentapetalae</taxon>
        <taxon>asterids</taxon>
        <taxon>Ericales</taxon>
        <taxon>Ericaceae</taxon>
        <taxon>Ericoideae</taxon>
        <taxon>Rhodoreae</taxon>
        <taxon>Rhododendron</taxon>
    </lineage>
</organism>